<feature type="binding site" evidence="18">
    <location>
        <position position="153"/>
    </location>
    <ligand>
        <name>Mg(2+)</name>
        <dbReference type="ChEBI" id="CHEBI:18420"/>
    </ligand>
</feature>
<dbReference type="InterPro" id="IPR005474">
    <property type="entry name" value="Transketolase_N"/>
</dbReference>
<feature type="site" description="Important for catalytic activity" evidence="19">
    <location>
        <position position="258"/>
    </location>
</feature>
<dbReference type="InterPro" id="IPR005475">
    <property type="entry name" value="Transketolase-like_Pyr-bd"/>
</dbReference>
<keyword evidence="11 18" id="KW-0460">Magnesium</keyword>
<feature type="binding site" evidence="16">
    <location>
        <position position="25"/>
    </location>
    <ligand>
        <name>substrate</name>
    </ligand>
</feature>
<evidence type="ECO:0000256" key="7">
    <source>
        <dbReference type="ARBA" id="ARBA00013152"/>
    </source>
</evidence>
<dbReference type="GO" id="GO:0005829">
    <property type="term" value="C:cytosol"/>
    <property type="evidence" value="ECO:0007669"/>
    <property type="project" value="TreeGrafter"/>
</dbReference>
<feature type="binding site" evidence="16">
    <location>
        <position position="378"/>
    </location>
    <ligand>
        <name>substrate</name>
    </ligand>
</feature>
<protein>
    <recommendedName>
        <fullName evidence="7 14">Transketolase</fullName>
        <ecNumber evidence="7 14">2.2.1.1</ecNumber>
    </recommendedName>
</protein>
<feature type="binding site" evidence="17">
    <location>
        <begin position="112"/>
        <end position="114"/>
    </location>
    <ligand>
        <name>thiamine diphosphate</name>
        <dbReference type="ChEBI" id="CHEBI:58937"/>
    </ligand>
</feature>
<comment type="function">
    <text evidence="4 20">Catalyzes the transfer of a two-carbon ketol group from a ketose donor to an aldose acceptor, via a covalent intermediate with the cofactor thiamine pyrophosphate.</text>
</comment>
<dbReference type="InterPro" id="IPR049557">
    <property type="entry name" value="Transketolase_CS"/>
</dbReference>
<evidence type="ECO:0000256" key="4">
    <source>
        <dbReference type="ARBA" id="ARBA00002931"/>
    </source>
</evidence>
<feature type="active site" description="Proton donor" evidence="15">
    <location>
        <position position="404"/>
    </location>
</feature>
<comment type="cofactor">
    <cofactor evidence="2">
        <name>Mn(2+)</name>
        <dbReference type="ChEBI" id="CHEBI:29035"/>
    </cofactor>
</comment>
<evidence type="ECO:0000256" key="16">
    <source>
        <dbReference type="PIRSR" id="PIRSR605478-2"/>
    </source>
</evidence>
<dbReference type="InterPro" id="IPR005478">
    <property type="entry name" value="Transketolase_bac-like"/>
</dbReference>
<dbReference type="PROSITE" id="PS00801">
    <property type="entry name" value="TRANSKETOLASE_1"/>
    <property type="match status" value="1"/>
</dbReference>
<proteinExistence type="inferred from homology"/>
<dbReference type="EMBL" id="AP024412">
    <property type="protein sequence ID" value="BCR35313.1"/>
    <property type="molecule type" value="Genomic_DNA"/>
</dbReference>
<comment type="subunit">
    <text evidence="6 20">Homodimer.</text>
</comment>
<reference evidence="22" key="1">
    <citation type="submission" date="2021-01" db="EMBL/GenBank/DDBJ databases">
        <title>Draft genome sequence of Acholeplasmataceae bacterium strain Mahy22.</title>
        <authorList>
            <person name="Watanabe M."/>
            <person name="Kojima H."/>
            <person name="Fukui M."/>
        </authorList>
    </citation>
    <scope>NUCLEOTIDE SEQUENCE</scope>
    <source>
        <strain evidence="22">Mahy22</strain>
    </source>
</reference>
<dbReference type="InterPro" id="IPR029061">
    <property type="entry name" value="THDP-binding"/>
</dbReference>
<dbReference type="FunFam" id="3.40.50.970:FF:000004">
    <property type="entry name" value="Transketolase"/>
    <property type="match status" value="1"/>
</dbReference>
<feature type="binding site" evidence="16">
    <location>
        <position position="351"/>
    </location>
    <ligand>
        <name>substrate</name>
    </ligand>
</feature>
<dbReference type="InterPro" id="IPR020826">
    <property type="entry name" value="Transketolase_BS"/>
</dbReference>
<dbReference type="Gene3D" id="3.40.50.970">
    <property type="match status" value="2"/>
</dbReference>
<comment type="similarity">
    <text evidence="5 20">Belongs to the transketolase family.</text>
</comment>
<dbReference type="Proteomes" id="UP000620133">
    <property type="component" value="Chromosome"/>
</dbReference>
<feature type="binding site" evidence="16">
    <location>
        <position position="466"/>
    </location>
    <ligand>
        <name>substrate</name>
    </ligand>
</feature>
<dbReference type="EC" id="2.2.1.1" evidence="7 14"/>
<dbReference type="InterPro" id="IPR033247">
    <property type="entry name" value="Transketolase_fam"/>
</dbReference>
<evidence type="ECO:0000256" key="8">
    <source>
        <dbReference type="ARBA" id="ARBA00022679"/>
    </source>
</evidence>
<feature type="binding site" evidence="17">
    <location>
        <position position="430"/>
    </location>
    <ligand>
        <name>thiamine diphosphate</name>
        <dbReference type="ChEBI" id="CHEBI:58937"/>
    </ligand>
</feature>
<feature type="binding site" evidence="17">
    <location>
        <position position="65"/>
    </location>
    <ligand>
        <name>thiamine diphosphate</name>
        <dbReference type="ChEBI" id="CHEBI:58937"/>
    </ligand>
</feature>
<keyword evidence="9 18" id="KW-0479">Metal-binding</keyword>
<keyword evidence="8 20" id="KW-0808">Transferase</keyword>
<evidence type="ECO:0000256" key="2">
    <source>
        <dbReference type="ARBA" id="ARBA00001936"/>
    </source>
</evidence>
<dbReference type="InterPro" id="IPR055152">
    <property type="entry name" value="Transketolase-like_C_2"/>
</dbReference>
<name>A0A7U9XWJ6_9MOLU</name>
<evidence type="ECO:0000256" key="5">
    <source>
        <dbReference type="ARBA" id="ARBA00007131"/>
    </source>
</evidence>
<feature type="binding site" evidence="18">
    <location>
        <position position="185"/>
    </location>
    <ligand>
        <name>Mg(2+)</name>
        <dbReference type="ChEBI" id="CHEBI:18420"/>
    </ligand>
</feature>
<dbReference type="Pfam" id="PF22613">
    <property type="entry name" value="Transketolase_C_1"/>
    <property type="match status" value="1"/>
</dbReference>
<evidence type="ECO:0000256" key="14">
    <source>
        <dbReference type="NCBIfam" id="TIGR00232"/>
    </source>
</evidence>
<dbReference type="GO" id="GO:0046872">
    <property type="term" value="F:metal ion binding"/>
    <property type="evidence" value="ECO:0007669"/>
    <property type="project" value="UniProtKB-KW"/>
</dbReference>
<keyword evidence="10 20" id="KW-0106">Calcium</keyword>
<dbReference type="PANTHER" id="PTHR43522:SF2">
    <property type="entry name" value="TRANSKETOLASE 1-RELATED"/>
    <property type="match status" value="1"/>
</dbReference>
<feature type="binding site" evidence="16">
    <location>
        <position position="513"/>
    </location>
    <ligand>
        <name>substrate</name>
    </ligand>
</feature>
<feature type="domain" description="Transketolase-like pyrimidine-binding" evidence="21">
    <location>
        <begin position="348"/>
        <end position="519"/>
    </location>
</feature>
<evidence type="ECO:0000256" key="10">
    <source>
        <dbReference type="ARBA" id="ARBA00022837"/>
    </source>
</evidence>
<comment type="catalytic activity">
    <reaction evidence="13 20">
        <text>D-sedoheptulose 7-phosphate + D-glyceraldehyde 3-phosphate = aldehydo-D-ribose 5-phosphate + D-xylulose 5-phosphate</text>
        <dbReference type="Rhea" id="RHEA:10508"/>
        <dbReference type="ChEBI" id="CHEBI:57483"/>
        <dbReference type="ChEBI" id="CHEBI:57737"/>
        <dbReference type="ChEBI" id="CHEBI:58273"/>
        <dbReference type="ChEBI" id="CHEBI:59776"/>
        <dbReference type="EC" id="2.2.1.1"/>
    </reaction>
</comment>
<dbReference type="CDD" id="cd07033">
    <property type="entry name" value="TPP_PYR_DXS_TK_like"/>
    <property type="match status" value="1"/>
</dbReference>
<comment type="cofactor">
    <cofactor evidence="17">
        <name>thiamine diphosphate</name>
        <dbReference type="ChEBI" id="CHEBI:58937"/>
    </cofactor>
    <text evidence="17">Binds 1 thiamine pyrophosphate per subunit. During the reaction, the substrate forms a covalent intermediate with the cofactor.</text>
</comment>
<accession>A0A7U9XWJ6</accession>
<dbReference type="SUPFAM" id="SSF52922">
    <property type="entry name" value="TK C-terminal domain-like"/>
    <property type="match status" value="1"/>
</dbReference>
<evidence type="ECO:0000256" key="6">
    <source>
        <dbReference type="ARBA" id="ARBA00011738"/>
    </source>
</evidence>
<feature type="binding site" evidence="17">
    <location>
        <position position="258"/>
    </location>
    <ligand>
        <name>thiamine diphosphate</name>
        <dbReference type="ChEBI" id="CHEBI:58937"/>
    </ligand>
</feature>
<keyword evidence="12 17" id="KW-0786">Thiamine pyrophosphate</keyword>
<gene>
    <name evidence="22" type="primary">tkt</name>
    <name evidence="22" type="ORF">MPAN_002060</name>
</gene>
<evidence type="ECO:0000256" key="12">
    <source>
        <dbReference type="ARBA" id="ARBA00023052"/>
    </source>
</evidence>
<feature type="binding site" evidence="16">
    <location>
        <position position="454"/>
    </location>
    <ligand>
        <name>substrate</name>
    </ligand>
</feature>
<evidence type="ECO:0000259" key="21">
    <source>
        <dbReference type="SMART" id="SM00861"/>
    </source>
</evidence>
<dbReference type="NCBIfam" id="NF004558">
    <property type="entry name" value="PRK05899.2-4"/>
    <property type="match status" value="1"/>
</dbReference>
<evidence type="ECO:0000256" key="11">
    <source>
        <dbReference type="ARBA" id="ARBA00022842"/>
    </source>
</evidence>
<comment type="cofactor">
    <cofactor evidence="1">
        <name>Ca(2+)</name>
        <dbReference type="ChEBI" id="CHEBI:29108"/>
    </cofactor>
</comment>
<evidence type="ECO:0000256" key="19">
    <source>
        <dbReference type="PIRSR" id="PIRSR605478-5"/>
    </source>
</evidence>
<sequence length="648" mass="71873">MMENKAINALRFLGVDAINKANSGHPGIVLGSAPMAYKLFTAHLNIDVKKPNWINRDRFVLSAGHGSMLLYALNHLSGYKISMEDLENFRSIGNTPGHPEYRHTDGVEATTGPLGQGISNAVGMAIAETHLAARFNKPEFNVMDHYTYVICGDGDLQEGVALESISLAGHLGLGKLIVLFDSNDIQLDGKVSLAYSEDHKKKFEAMGWQHILVEDGNDLNQINKAINKAKKDSNRPSMIEVKTIIGFGATKQGTSSVHGSPIGFEEATKLRETLNWPYKPFEIPEDVYNHFHKKVTLRGQRVHKKWKIMFDAYQEKYAEEAELFESFIKNDYKIDLLELEDLANAPEEATRNVSGKVLQRLSQKHLNIIGGSADLTASTKAKGADGNYDKDHRLARNINFGVREHAMGAIINGMTLHGGLKVFGGAFFVFSDYMKPAIRLAAIMSIPSIFVFSHDSIAVGEDGPTHQPIEQLAGLRAIPNLNVIRPADASETIAAWKIALESKETPTVIVLTRQNVTNYQHTSYDGVLKGAYIVSKEENELDGILLSAGSEVDLAMQAKEILKEQGLNIRVVSMPSQFLFDKQTKKYQKEVLPRRKKILAIEMASSMPWYKYTKDVYGLDTFGASAPMEDVLKLFNFTKEAIAEAFLK</sequence>
<comment type="cofactor">
    <cofactor evidence="3">
        <name>Co(2+)</name>
        <dbReference type="ChEBI" id="CHEBI:48828"/>
    </cofactor>
</comment>
<evidence type="ECO:0000256" key="20">
    <source>
        <dbReference type="RuleBase" id="RU004996"/>
    </source>
</evidence>
<evidence type="ECO:0000256" key="17">
    <source>
        <dbReference type="PIRSR" id="PIRSR605478-3"/>
    </source>
</evidence>
<evidence type="ECO:0000256" key="3">
    <source>
        <dbReference type="ARBA" id="ARBA00001941"/>
    </source>
</evidence>
<dbReference type="CDD" id="cd02012">
    <property type="entry name" value="TPP_TK"/>
    <property type="match status" value="1"/>
</dbReference>
<dbReference type="SUPFAM" id="SSF52518">
    <property type="entry name" value="Thiamin diphosphate-binding fold (THDP-binding)"/>
    <property type="match status" value="2"/>
</dbReference>
<feature type="binding site" evidence="17">
    <location>
        <position position="183"/>
    </location>
    <ligand>
        <name>thiamine diphosphate</name>
        <dbReference type="ChEBI" id="CHEBI:58937"/>
    </ligand>
</feature>
<dbReference type="PROSITE" id="PS00802">
    <property type="entry name" value="TRANSKETOLASE_2"/>
    <property type="match status" value="1"/>
</dbReference>
<comment type="cofactor">
    <cofactor evidence="18">
        <name>Mg(2+)</name>
        <dbReference type="ChEBI" id="CHEBI:18420"/>
    </cofactor>
    <text evidence="18">Binds 1 Mg(2+) ion per subunit. Can also utilize other divalent metal cations, such as Ca(2+), Mn(2+) and Co(2+).</text>
</comment>
<evidence type="ECO:0000256" key="18">
    <source>
        <dbReference type="PIRSR" id="PIRSR605478-4"/>
    </source>
</evidence>
<dbReference type="InterPro" id="IPR009014">
    <property type="entry name" value="Transketo_C/PFOR_II"/>
</dbReference>
<evidence type="ECO:0000256" key="1">
    <source>
        <dbReference type="ARBA" id="ARBA00001913"/>
    </source>
</evidence>
<dbReference type="NCBIfam" id="TIGR00232">
    <property type="entry name" value="tktlase_bact"/>
    <property type="match status" value="1"/>
</dbReference>
<keyword evidence="23" id="KW-1185">Reference proteome</keyword>
<organism evidence="22 23">
    <name type="scientific">Mariniplasma anaerobium</name>
    <dbReference type="NCBI Taxonomy" id="2735436"/>
    <lineage>
        <taxon>Bacteria</taxon>
        <taxon>Bacillati</taxon>
        <taxon>Mycoplasmatota</taxon>
        <taxon>Mollicutes</taxon>
        <taxon>Acholeplasmatales</taxon>
        <taxon>Acholeplasmataceae</taxon>
        <taxon>Mariniplasma</taxon>
    </lineage>
</organism>
<feature type="binding site" evidence="18">
    <location>
        <position position="183"/>
    </location>
    <ligand>
        <name>Mg(2+)</name>
        <dbReference type="ChEBI" id="CHEBI:18420"/>
    </ligand>
</feature>
<feature type="binding site" evidence="16">
    <location>
        <position position="258"/>
    </location>
    <ligand>
        <name>substrate</name>
    </ligand>
</feature>
<dbReference type="GO" id="GO:0006098">
    <property type="term" value="P:pentose-phosphate shunt"/>
    <property type="evidence" value="ECO:0007669"/>
    <property type="project" value="TreeGrafter"/>
</dbReference>
<dbReference type="SMART" id="SM00861">
    <property type="entry name" value="Transket_pyr"/>
    <property type="match status" value="1"/>
</dbReference>
<dbReference type="Pfam" id="PF00456">
    <property type="entry name" value="Transketolase_N"/>
    <property type="match status" value="1"/>
</dbReference>
<dbReference type="Gene3D" id="3.40.50.920">
    <property type="match status" value="1"/>
</dbReference>
<dbReference type="GO" id="GO:0004802">
    <property type="term" value="F:transketolase activity"/>
    <property type="evidence" value="ECO:0007669"/>
    <property type="project" value="UniProtKB-UniRule"/>
</dbReference>
<dbReference type="AlphaFoldDB" id="A0A7U9XWJ6"/>
<dbReference type="KEGG" id="manr:MPAN_002060"/>
<evidence type="ECO:0000313" key="23">
    <source>
        <dbReference type="Proteomes" id="UP000620133"/>
    </source>
</evidence>
<comment type="cofactor">
    <cofactor evidence="20">
        <name>Mg(2+)</name>
        <dbReference type="ChEBI" id="CHEBI:18420"/>
    </cofactor>
    <cofactor evidence="20">
        <name>Ca(2+)</name>
        <dbReference type="ChEBI" id="CHEBI:29108"/>
    </cofactor>
    <cofactor evidence="20">
        <name>Mn(2+)</name>
        <dbReference type="ChEBI" id="CHEBI:29035"/>
    </cofactor>
    <cofactor evidence="20">
        <name>Co(2+)</name>
        <dbReference type="ChEBI" id="CHEBI:48828"/>
    </cofactor>
    <text evidence="20">Binds 1 Mg(2+) ion per subunit. Can also utilize other divalent metal cations, such as Ca(2+), Mn(2+) and Co(2+).</text>
</comment>
<evidence type="ECO:0000256" key="9">
    <source>
        <dbReference type="ARBA" id="ARBA00022723"/>
    </source>
</evidence>
<feature type="binding site" evidence="16">
    <location>
        <position position="462"/>
    </location>
    <ligand>
        <name>substrate</name>
    </ligand>
</feature>
<evidence type="ECO:0000313" key="22">
    <source>
        <dbReference type="EMBL" id="BCR35313.1"/>
    </source>
</evidence>
<evidence type="ECO:0000256" key="15">
    <source>
        <dbReference type="PIRSR" id="PIRSR605478-1"/>
    </source>
</evidence>
<dbReference type="PANTHER" id="PTHR43522">
    <property type="entry name" value="TRANSKETOLASE"/>
    <property type="match status" value="1"/>
</dbReference>
<dbReference type="Pfam" id="PF02779">
    <property type="entry name" value="Transket_pyr"/>
    <property type="match status" value="1"/>
</dbReference>
<feature type="binding site" evidence="17">
    <location>
        <position position="154"/>
    </location>
    <ligand>
        <name>thiamine diphosphate</name>
        <dbReference type="ChEBI" id="CHEBI:58937"/>
    </ligand>
</feature>
<feature type="site" description="Important for catalytic activity" evidence="19">
    <location>
        <position position="25"/>
    </location>
</feature>
<evidence type="ECO:0000256" key="13">
    <source>
        <dbReference type="ARBA" id="ARBA00049473"/>
    </source>
</evidence>
<dbReference type="FunFam" id="3.40.50.970:FF:000045">
    <property type="entry name" value="Transketolase"/>
    <property type="match status" value="1"/>
</dbReference>